<evidence type="ECO:0000259" key="2">
    <source>
        <dbReference type="Pfam" id="PF25871"/>
    </source>
</evidence>
<evidence type="ECO:0000313" key="3">
    <source>
        <dbReference type="EMBL" id="KAK0963578.1"/>
    </source>
</evidence>
<organism evidence="3 4">
    <name type="scientific">Friedmanniomyces endolithicus</name>
    <dbReference type="NCBI Taxonomy" id="329885"/>
    <lineage>
        <taxon>Eukaryota</taxon>
        <taxon>Fungi</taxon>
        <taxon>Dikarya</taxon>
        <taxon>Ascomycota</taxon>
        <taxon>Pezizomycotina</taxon>
        <taxon>Dothideomycetes</taxon>
        <taxon>Dothideomycetidae</taxon>
        <taxon>Mycosphaerellales</taxon>
        <taxon>Teratosphaeriaceae</taxon>
        <taxon>Friedmanniomyces</taxon>
    </lineage>
</organism>
<dbReference type="Pfam" id="PF17733">
    <property type="entry name" value="KPWE_dom"/>
    <property type="match status" value="1"/>
</dbReference>
<gene>
    <name evidence="3" type="ORF">LTR91_018907</name>
</gene>
<dbReference type="Proteomes" id="UP001175353">
    <property type="component" value="Unassembled WGS sequence"/>
</dbReference>
<dbReference type="InterPro" id="IPR040554">
    <property type="entry name" value="KPWE_PEX14_dom"/>
</dbReference>
<reference evidence="3" key="1">
    <citation type="submission" date="2023-06" db="EMBL/GenBank/DDBJ databases">
        <title>Black Yeasts Isolated from many extreme environments.</title>
        <authorList>
            <person name="Coleine C."/>
            <person name="Stajich J.E."/>
            <person name="Selbmann L."/>
        </authorList>
    </citation>
    <scope>NUCLEOTIDE SEQUENCE</scope>
    <source>
        <strain evidence="3">CCFEE 5200</strain>
    </source>
</reference>
<accession>A0AAN6K1U6</accession>
<protein>
    <submittedName>
        <fullName evidence="3">Uncharacterized protein</fullName>
    </submittedName>
</protein>
<evidence type="ECO:0000313" key="4">
    <source>
        <dbReference type="Proteomes" id="UP001175353"/>
    </source>
</evidence>
<name>A0AAN6K1U6_9PEZI</name>
<feature type="domain" description="PEX14-like helix-turn-helix" evidence="2">
    <location>
        <begin position="16"/>
        <end position="79"/>
    </location>
</feature>
<dbReference type="PANTHER" id="PTHR36855:SF1">
    <property type="entry name" value="PEROXISOME MEMBRANE ANCHOR PROTEIN PEX14P N-TERMINAL DOMAIN-CONTAINING PROTEIN"/>
    <property type="match status" value="1"/>
</dbReference>
<dbReference type="PANTHER" id="PTHR36855">
    <property type="entry name" value="CHROMOSOME 10, WHOLE GENOME SHOTGUN SEQUENCE"/>
    <property type="match status" value="1"/>
</dbReference>
<dbReference type="InterPro" id="IPR058841">
    <property type="entry name" value="HTH_76"/>
</dbReference>
<feature type="domain" description="Peroxisomal membrane protein PEX14-like KPWE" evidence="1">
    <location>
        <begin position="121"/>
        <end position="168"/>
    </location>
</feature>
<sequence length="211" mass="22744">MATETDLNDDLEGTYLFHQLDAYPWDDDQEFQGGLRAILGSVQDPAQVAHLTLRAKCYYYARKAGTQVDFDGYKRWVESILLDGPATNGVAVQPPNGIVDAANVEEGYGNVTGDGGMSQAPKPASFAEICDMISEGKPIPGIKDIPDTILEGRASDSQAQKRRKPWETRGAANSLAWNVSIHHYNDGFTSGAACLHATTASSSLARPDLAK</sequence>
<keyword evidence="4" id="KW-1185">Reference proteome</keyword>
<evidence type="ECO:0000259" key="1">
    <source>
        <dbReference type="Pfam" id="PF17733"/>
    </source>
</evidence>
<dbReference type="Pfam" id="PF25871">
    <property type="entry name" value="HTH_76"/>
    <property type="match status" value="1"/>
</dbReference>
<proteinExistence type="predicted"/>
<dbReference type="AlphaFoldDB" id="A0AAN6K1U6"/>
<dbReference type="EMBL" id="JAUJLE010000274">
    <property type="protein sequence ID" value="KAK0963578.1"/>
    <property type="molecule type" value="Genomic_DNA"/>
</dbReference>
<comment type="caution">
    <text evidence="3">The sequence shown here is derived from an EMBL/GenBank/DDBJ whole genome shotgun (WGS) entry which is preliminary data.</text>
</comment>